<keyword evidence="2" id="KW-1185">Reference proteome</keyword>
<proteinExistence type="predicted"/>
<evidence type="ECO:0000313" key="1">
    <source>
        <dbReference type="EMBL" id="WZU64603.1"/>
    </source>
</evidence>
<gene>
    <name evidence="1" type="ORF">AABB28_04805</name>
</gene>
<evidence type="ECO:0000313" key="2">
    <source>
        <dbReference type="Proteomes" id="UP001451782"/>
    </source>
</evidence>
<dbReference type="RefSeq" id="WP_342070967.1">
    <property type="nucleotide sequence ID" value="NZ_CP151762.1"/>
</dbReference>
<name>A0AAN0M4T0_9RHOB</name>
<organism evidence="1 2">
    <name type="scientific">Yoonia algicola</name>
    <dbReference type="NCBI Taxonomy" id="3137368"/>
    <lineage>
        <taxon>Bacteria</taxon>
        <taxon>Pseudomonadati</taxon>
        <taxon>Pseudomonadota</taxon>
        <taxon>Alphaproteobacteria</taxon>
        <taxon>Rhodobacterales</taxon>
        <taxon>Paracoccaceae</taxon>
        <taxon>Yoonia</taxon>
    </lineage>
</organism>
<reference evidence="1 2" key="1">
    <citation type="submission" date="2024-04" db="EMBL/GenBank/DDBJ databases">
        <title>Phylogenomic analyses of a clade within the roseobacter group suggest taxonomic reassignments of species of the genera Aestuariivita, Citreicella, Loktanella, Nautella, Pelagibaca, Ruegeria, Thalassobius, Thiobacimonas and Tropicibacter, and the proposal o.</title>
        <authorList>
            <person name="Jeon C.O."/>
        </authorList>
    </citation>
    <scope>NUCLEOTIDE SEQUENCE [LARGE SCALE GENOMIC DNA]</scope>
    <source>
        <strain evidence="1 2">G8-12</strain>
    </source>
</reference>
<dbReference type="AlphaFoldDB" id="A0AAN0M4T0"/>
<accession>A0AAN0M4T0</accession>
<dbReference type="Proteomes" id="UP001451782">
    <property type="component" value="Chromosome"/>
</dbReference>
<dbReference type="EMBL" id="CP151762">
    <property type="protein sequence ID" value="WZU64603.1"/>
    <property type="molecule type" value="Genomic_DNA"/>
</dbReference>
<protein>
    <submittedName>
        <fullName evidence="1">Uncharacterized protein</fullName>
    </submittedName>
</protein>
<dbReference type="KEGG" id="yag:AABB28_04805"/>
<sequence>MTNPFYELATILGAVSKAEQKQSLSSTLSEAAGLGAMETRFYILRLMDDAIEVFAHSKVPEHRISTMIEQVNQFKHSYISCSDLASCGEFASRFQLQARILYLNSFGDTVEASSKVQNSPVDRGELQTSTLALMGEIRQSDLPEYAKDVLLLKMSALQKILVECDFYTDNEIRRRVKIIYADFCGEFRNHDKKHEKVEEMLLRWAKGAAGVGVFALALTADVTEIAGLLAPPST</sequence>